<dbReference type="PANTHER" id="PTHR30146:SF109">
    <property type="entry name" value="HTH-TYPE TRANSCRIPTIONAL REGULATOR GALS"/>
    <property type="match status" value="1"/>
</dbReference>
<evidence type="ECO:0000313" key="6">
    <source>
        <dbReference type="Proteomes" id="UP000054078"/>
    </source>
</evidence>
<comment type="caution">
    <text evidence="5">The sequence shown here is derived from an EMBL/GenBank/DDBJ whole genome shotgun (WGS) entry which is preliminary data.</text>
</comment>
<dbReference type="Proteomes" id="UP000054078">
    <property type="component" value="Unassembled WGS sequence"/>
</dbReference>
<accession>A0A100YWY2</accession>
<dbReference type="SUPFAM" id="SSF47413">
    <property type="entry name" value="lambda repressor-like DNA-binding domains"/>
    <property type="match status" value="1"/>
</dbReference>
<dbReference type="InterPro" id="IPR010982">
    <property type="entry name" value="Lambda_DNA-bd_dom_sf"/>
</dbReference>
<gene>
    <name evidence="5" type="ORF">AUL39_02440</name>
</gene>
<evidence type="ECO:0000256" key="1">
    <source>
        <dbReference type="ARBA" id="ARBA00023015"/>
    </source>
</evidence>
<dbReference type="InterPro" id="IPR028082">
    <property type="entry name" value="Peripla_BP_I"/>
</dbReference>
<dbReference type="Gene3D" id="1.10.260.40">
    <property type="entry name" value="lambda repressor-like DNA-binding domains"/>
    <property type="match status" value="1"/>
</dbReference>
<evidence type="ECO:0000259" key="4">
    <source>
        <dbReference type="PROSITE" id="PS50932"/>
    </source>
</evidence>
<dbReference type="PROSITE" id="PS50932">
    <property type="entry name" value="HTH_LACI_2"/>
    <property type="match status" value="1"/>
</dbReference>
<evidence type="ECO:0000256" key="3">
    <source>
        <dbReference type="ARBA" id="ARBA00023163"/>
    </source>
</evidence>
<dbReference type="PANTHER" id="PTHR30146">
    <property type="entry name" value="LACI-RELATED TRANSCRIPTIONAL REPRESSOR"/>
    <property type="match status" value="1"/>
</dbReference>
<keyword evidence="2" id="KW-0238">DNA-binding</keyword>
<dbReference type="InterPro" id="IPR046335">
    <property type="entry name" value="LacI/GalR-like_sensor"/>
</dbReference>
<evidence type="ECO:0000256" key="2">
    <source>
        <dbReference type="ARBA" id="ARBA00023125"/>
    </source>
</evidence>
<keyword evidence="1" id="KW-0805">Transcription regulation</keyword>
<reference evidence="5 6" key="1">
    <citation type="submission" date="2015-12" db="EMBL/GenBank/DDBJ databases">
        <title>Draft Genome Sequence of Olsenella scatoligenes SK9K4T; a Producer of 3-Methylindole- (skatole) and 4-Methylphenol- (p-cresol) Isolated from Pig Feces.</title>
        <authorList>
            <person name="Li X."/>
            <person name="Borg B."/>
            <person name="Canibe N."/>
        </authorList>
    </citation>
    <scope>NUCLEOTIDE SEQUENCE [LARGE SCALE GENOMIC DNA]</scope>
    <source>
        <strain evidence="5 6">SK9K4</strain>
    </source>
</reference>
<evidence type="ECO:0000313" key="5">
    <source>
        <dbReference type="EMBL" id="KUH59208.1"/>
    </source>
</evidence>
<dbReference type="GO" id="GO:0000976">
    <property type="term" value="F:transcription cis-regulatory region binding"/>
    <property type="evidence" value="ECO:0007669"/>
    <property type="project" value="TreeGrafter"/>
</dbReference>
<dbReference type="Pfam" id="PF13377">
    <property type="entry name" value="Peripla_BP_3"/>
    <property type="match status" value="1"/>
</dbReference>
<dbReference type="RefSeq" id="WP_059053245.1">
    <property type="nucleotide sequence ID" value="NZ_JAZHSO010000040.1"/>
</dbReference>
<dbReference type="SMART" id="SM00354">
    <property type="entry name" value="HTH_LACI"/>
    <property type="match status" value="1"/>
</dbReference>
<dbReference type="CDD" id="cd01542">
    <property type="entry name" value="PBP1_TreR-like"/>
    <property type="match status" value="1"/>
</dbReference>
<protein>
    <submittedName>
        <fullName evidence="5">Transcriptional regulator</fullName>
    </submittedName>
</protein>
<dbReference type="Pfam" id="PF00356">
    <property type="entry name" value="LacI"/>
    <property type="match status" value="1"/>
</dbReference>
<name>A0A100YWY2_TRASO</name>
<proteinExistence type="predicted"/>
<dbReference type="Gene3D" id="3.40.50.2300">
    <property type="match status" value="2"/>
</dbReference>
<keyword evidence="3" id="KW-0804">Transcription</keyword>
<organism evidence="5 6">
    <name type="scientific">Tractidigestivibacter scatoligenes</name>
    <name type="common">Olsenella scatoligenes</name>
    <dbReference type="NCBI Taxonomy" id="1299998"/>
    <lineage>
        <taxon>Bacteria</taxon>
        <taxon>Bacillati</taxon>
        <taxon>Actinomycetota</taxon>
        <taxon>Coriobacteriia</taxon>
        <taxon>Coriobacteriales</taxon>
        <taxon>Atopobiaceae</taxon>
        <taxon>Tractidigestivibacter</taxon>
    </lineage>
</organism>
<dbReference type="OrthoDB" id="3180992at2"/>
<feature type="domain" description="HTH lacI-type" evidence="4">
    <location>
        <begin position="1"/>
        <end position="54"/>
    </location>
</feature>
<keyword evidence="6" id="KW-1185">Reference proteome</keyword>
<dbReference type="AlphaFoldDB" id="A0A100YWY2"/>
<dbReference type="STRING" id="1299998.AUL39_02440"/>
<dbReference type="EMBL" id="LOJF01000001">
    <property type="protein sequence ID" value="KUH59208.1"/>
    <property type="molecule type" value="Genomic_DNA"/>
</dbReference>
<dbReference type="GO" id="GO:0003700">
    <property type="term" value="F:DNA-binding transcription factor activity"/>
    <property type="evidence" value="ECO:0007669"/>
    <property type="project" value="TreeGrafter"/>
</dbReference>
<sequence length="327" mass="35813">MDINEIAKLAGVSRATVSRYLNDGYVSKEKRELISRVINETGYVPSQQARTLRTGKTKLVGVIIPKINSHSVSRMVAGITKVLGQNGYQVLLANTDNDEKVEVDYLNLFAERNKVDGIILIATVFTHAHHKALDSLNIPVVILGQRLDGHSCVYQDDYHAVYDLTRSILKTSHTPGYIGVYEKDVAAGRERHRAFVDACTSKGVAVSPKAQQSATFSVDSGYLCAEKILDAVPDVDALVCATDDIAFGAMTCLREYGKRIPEDVQVTGVGDSKLSKIMTPSLTTVHFYYLTSGVEAAKMLVDAMTDGDGVPRELRMGYEIYARTSSR</sequence>
<dbReference type="PROSITE" id="PS00356">
    <property type="entry name" value="HTH_LACI_1"/>
    <property type="match status" value="1"/>
</dbReference>
<dbReference type="CDD" id="cd01392">
    <property type="entry name" value="HTH_LacI"/>
    <property type="match status" value="1"/>
</dbReference>
<dbReference type="SUPFAM" id="SSF53822">
    <property type="entry name" value="Periplasmic binding protein-like I"/>
    <property type="match status" value="1"/>
</dbReference>
<dbReference type="InterPro" id="IPR000843">
    <property type="entry name" value="HTH_LacI"/>
</dbReference>